<comment type="domain">
    <text evidence="5">The RxLR-dEER motif acts to carry the protein into the host cell cytoplasm through binding to cell surface phosphatidylinositol-3-phosphate.</text>
</comment>
<dbReference type="InterPro" id="IPR031825">
    <property type="entry name" value="RXLR"/>
</dbReference>
<evidence type="ECO:0000256" key="5">
    <source>
        <dbReference type="RuleBase" id="RU367124"/>
    </source>
</evidence>
<evidence type="ECO:0000256" key="1">
    <source>
        <dbReference type="ARBA" id="ARBA00004613"/>
    </source>
</evidence>
<dbReference type="Proteomes" id="UP001165121">
    <property type="component" value="Unassembled WGS sequence"/>
</dbReference>
<protein>
    <recommendedName>
        <fullName evidence="5">RxLR effector protein</fullName>
    </recommendedName>
</protein>
<evidence type="ECO:0000313" key="6">
    <source>
        <dbReference type="EMBL" id="GMF47140.1"/>
    </source>
</evidence>
<keyword evidence="4" id="KW-0732">Signal</keyword>
<sequence length="216" mass="24500">MLDILTAVASHSPRTAHEISSNSRLMKLLQQQYIENEQVLTFEEDNARSLHLTLKANFNRSKNLEGSVIKILYDPNRSANIAYIQNNTQSYVILASSSHGLLTGAIDNQAALLTTAQGHSNDVVQHISENKRMLRVHRTSSTEEVGEERMLNPGLLDKMMASQTVRSAAFERLVKAKWTDRSLYNALNLDFSSEYRRIFQAYQNHLENFAPHLISK</sequence>
<dbReference type="OrthoDB" id="146306at2759"/>
<dbReference type="Pfam" id="PF16810">
    <property type="entry name" value="RXLR"/>
    <property type="match status" value="1"/>
</dbReference>
<proteinExistence type="inferred from homology"/>
<reference evidence="6" key="1">
    <citation type="submission" date="2023-04" db="EMBL/GenBank/DDBJ databases">
        <title>Phytophthora fragariaefolia NBRC 109709.</title>
        <authorList>
            <person name="Ichikawa N."/>
            <person name="Sato H."/>
            <person name="Tonouchi N."/>
        </authorList>
    </citation>
    <scope>NUCLEOTIDE SEQUENCE</scope>
    <source>
        <strain evidence="6">NBRC 109709</strain>
    </source>
</reference>
<dbReference type="AlphaFoldDB" id="A0A9W7D1J4"/>
<evidence type="ECO:0000256" key="3">
    <source>
        <dbReference type="ARBA" id="ARBA00022525"/>
    </source>
</evidence>
<comment type="subcellular location">
    <subcellularLocation>
        <location evidence="1 5">Secreted</location>
    </subcellularLocation>
</comment>
<dbReference type="Gene3D" id="2.40.50.140">
    <property type="entry name" value="Nucleic acid-binding proteins"/>
    <property type="match status" value="1"/>
</dbReference>
<organism evidence="6 7">
    <name type="scientific">Phytophthora fragariaefolia</name>
    <dbReference type="NCBI Taxonomy" id="1490495"/>
    <lineage>
        <taxon>Eukaryota</taxon>
        <taxon>Sar</taxon>
        <taxon>Stramenopiles</taxon>
        <taxon>Oomycota</taxon>
        <taxon>Peronosporomycetes</taxon>
        <taxon>Peronosporales</taxon>
        <taxon>Peronosporaceae</taxon>
        <taxon>Phytophthora</taxon>
    </lineage>
</organism>
<keyword evidence="3 5" id="KW-0964">Secreted</keyword>
<comment type="caution">
    <text evidence="6">The sequence shown here is derived from an EMBL/GenBank/DDBJ whole genome shotgun (WGS) entry which is preliminary data.</text>
</comment>
<dbReference type="GO" id="GO:0006412">
    <property type="term" value="P:translation"/>
    <property type="evidence" value="ECO:0007669"/>
    <property type="project" value="InterPro"/>
</dbReference>
<name>A0A9W7D1J4_9STRA</name>
<comment type="function">
    <text evidence="5">Effector that suppresses plant defense responses during pathogen infection.</text>
</comment>
<dbReference type="InterPro" id="IPR012340">
    <property type="entry name" value="NA-bd_OB-fold"/>
</dbReference>
<dbReference type="GO" id="GO:0005576">
    <property type="term" value="C:extracellular region"/>
    <property type="evidence" value="ECO:0007669"/>
    <property type="project" value="UniProtKB-SubCell"/>
</dbReference>
<comment type="similarity">
    <text evidence="2 5">Belongs to the RxLR effector family.</text>
</comment>
<dbReference type="EMBL" id="BSXT01002091">
    <property type="protein sequence ID" value="GMF47140.1"/>
    <property type="molecule type" value="Genomic_DNA"/>
</dbReference>
<evidence type="ECO:0000256" key="2">
    <source>
        <dbReference type="ARBA" id="ARBA00010400"/>
    </source>
</evidence>
<keyword evidence="7" id="KW-1185">Reference proteome</keyword>
<dbReference type="SUPFAM" id="SSF50249">
    <property type="entry name" value="Nucleic acid-binding proteins"/>
    <property type="match status" value="1"/>
</dbReference>
<dbReference type="GO" id="GO:0005840">
    <property type="term" value="C:ribosome"/>
    <property type="evidence" value="ECO:0007669"/>
    <property type="project" value="InterPro"/>
</dbReference>
<evidence type="ECO:0000313" key="7">
    <source>
        <dbReference type="Proteomes" id="UP001165121"/>
    </source>
</evidence>
<evidence type="ECO:0000256" key="4">
    <source>
        <dbReference type="ARBA" id="ARBA00022729"/>
    </source>
</evidence>
<dbReference type="GO" id="GO:0003735">
    <property type="term" value="F:structural constituent of ribosome"/>
    <property type="evidence" value="ECO:0007669"/>
    <property type="project" value="InterPro"/>
</dbReference>
<accession>A0A9W7D1J4</accession>
<gene>
    <name evidence="6" type="ORF">Pfra01_001766400</name>
</gene>